<sequence length="99" mass="11239">MDKPLELKRLSEIDIGIIKSQHVKEAGIDRPDIRDYVFAVARKAEDEIAGEVISNLHILIGNVRLKDGFKEGVRLAEQLHDLLTELKKLALPIQQEEDE</sequence>
<dbReference type="EMBL" id="LAZR01000358">
    <property type="protein sequence ID" value="KKN72646.1"/>
    <property type="molecule type" value="Genomic_DNA"/>
</dbReference>
<proteinExistence type="predicted"/>
<evidence type="ECO:0000313" key="1">
    <source>
        <dbReference type="EMBL" id="KKN72646.1"/>
    </source>
</evidence>
<dbReference type="AlphaFoldDB" id="A0A0F9VGK0"/>
<reference evidence="1" key="1">
    <citation type="journal article" date="2015" name="Nature">
        <title>Complex archaea that bridge the gap between prokaryotes and eukaryotes.</title>
        <authorList>
            <person name="Spang A."/>
            <person name="Saw J.H."/>
            <person name="Jorgensen S.L."/>
            <person name="Zaremba-Niedzwiedzka K."/>
            <person name="Martijn J."/>
            <person name="Lind A.E."/>
            <person name="van Eijk R."/>
            <person name="Schleper C."/>
            <person name="Guy L."/>
            <person name="Ettema T.J."/>
        </authorList>
    </citation>
    <scope>NUCLEOTIDE SEQUENCE</scope>
</reference>
<name>A0A0F9VGK0_9ZZZZ</name>
<gene>
    <name evidence="1" type="ORF">LCGC14_0408880</name>
</gene>
<organism evidence="1">
    <name type="scientific">marine sediment metagenome</name>
    <dbReference type="NCBI Taxonomy" id="412755"/>
    <lineage>
        <taxon>unclassified sequences</taxon>
        <taxon>metagenomes</taxon>
        <taxon>ecological metagenomes</taxon>
    </lineage>
</organism>
<accession>A0A0F9VGK0</accession>
<comment type="caution">
    <text evidence="1">The sequence shown here is derived from an EMBL/GenBank/DDBJ whole genome shotgun (WGS) entry which is preliminary data.</text>
</comment>
<protein>
    <submittedName>
        <fullName evidence="1">Uncharacterized protein</fullName>
    </submittedName>
</protein>